<evidence type="ECO:0000256" key="2">
    <source>
        <dbReference type="PIRSR" id="PIRSR601310-3"/>
    </source>
</evidence>
<name>I4C622_DESTA</name>
<keyword evidence="6" id="KW-1185">Reference proteome</keyword>
<evidence type="ECO:0000313" key="6">
    <source>
        <dbReference type="Proteomes" id="UP000006055"/>
    </source>
</evidence>
<dbReference type="Pfam" id="PF01230">
    <property type="entry name" value="HIT"/>
    <property type="match status" value="1"/>
</dbReference>
<dbReference type="Gene3D" id="3.30.428.10">
    <property type="entry name" value="HIT-like"/>
    <property type="match status" value="1"/>
</dbReference>
<evidence type="ECO:0000256" key="3">
    <source>
        <dbReference type="PROSITE-ProRule" id="PRU00464"/>
    </source>
</evidence>
<dbReference type="InterPro" id="IPR011146">
    <property type="entry name" value="HIT-like"/>
</dbReference>
<feature type="short sequence motif" description="Histidine triad motif" evidence="2 3">
    <location>
        <begin position="100"/>
        <end position="104"/>
    </location>
</feature>
<dbReference type="HOGENOM" id="CLU_056776_3_3_7"/>
<dbReference type="OrthoDB" id="9784774at2"/>
<dbReference type="AlphaFoldDB" id="I4C622"/>
<gene>
    <name evidence="5" type="ordered locus">Desti_2326</name>
</gene>
<dbReference type="PROSITE" id="PS51084">
    <property type="entry name" value="HIT_2"/>
    <property type="match status" value="1"/>
</dbReference>
<dbReference type="Proteomes" id="UP000006055">
    <property type="component" value="Chromosome"/>
</dbReference>
<dbReference type="InterPro" id="IPR036265">
    <property type="entry name" value="HIT-like_sf"/>
</dbReference>
<dbReference type="PRINTS" id="PR00332">
    <property type="entry name" value="HISTRIAD"/>
</dbReference>
<evidence type="ECO:0000259" key="4">
    <source>
        <dbReference type="PROSITE" id="PS51084"/>
    </source>
</evidence>
<dbReference type="CDD" id="cd01277">
    <property type="entry name" value="HINT_subgroup"/>
    <property type="match status" value="1"/>
</dbReference>
<dbReference type="RefSeq" id="WP_014810156.1">
    <property type="nucleotide sequence ID" value="NC_018025.1"/>
</dbReference>
<dbReference type="EMBL" id="CP003360">
    <property type="protein sequence ID" value="AFM25013.1"/>
    <property type="molecule type" value="Genomic_DNA"/>
</dbReference>
<dbReference type="PANTHER" id="PTHR46648">
    <property type="entry name" value="HIT FAMILY PROTEIN 1"/>
    <property type="match status" value="1"/>
</dbReference>
<evidence type="ECO:0000313" key="5">
    <source>
        <dbReference type="EMBL" id="AFM25013.1"/>
    </source>
</evidence>
<dbReference type="SUPFAM" id="SSF54197">
    <property type="entry name" value="HIT-like"/>
    <property type="match status" value="1"/>
</dbReference>
<dbReference type="KEGG" id="dti:Desti_2326"/>
<dbReference type="STRING" id="706587.Desti_2326"/>
<dbReference type="PANTHER" id="PTHR46648:SF1">
    <property type="entry name" value="ADENOSINE 5'-MONOPHOSPHORAMIDASE HNT1"/>
    <property type="match status" value="1"/>
</dbReference>
<dbReference type="GO" id="GO:0009117">
    <property type="term" value="P:nucleotide metabolic process"/>
    <property type="evidence" value="ECO:0007669"/>
    <property type="project" value="TreeGrafter"/>
</dbReference>
<keyword evidence="5" id="KW-0378">Hydrolase</keyword>
<dbReference type="GO" id="GO:0016787">
    <property type="term" value="F:hydrolase activity"/>
    <property type="evidence" value="ECO:0007669"/>
    <property type="project" value="UniProtKB-KW"/>
</dbReference>
<accession>I4C622</accession>
<feature type="active site" description="Tele-AMP-histidine intermediate" evidence="1">
    <location>
        <position position="102"/>
    </location>
</feature>
<proteinExistence type="predicted"/>
<reference evidence="6" key="1">
    <citation type="submission" date="2012-06" db="EMBL/GenBank/DDBJ databases">
        <title>Complete sequence of chromosome of Desulfomonile tiedjei DSM 6799.</title>
        <authorList>
            <person name="Lucas S."/>
            <person name="Copeland A."/>
            <person name="Lapidus A."/>
            <person name="Glavina del Rio T."/>
            <person name="Dalin E."/>
            <person name="Tice H."/>
            <person name="Bruce D."/>
            <person name="Goodwin L."/>
            <person name="Pitluck S."/>
            <person name="Peters L."/>
            <person name="Ovchinnikova G."/>
            <person name="Zeytun A."/>
            <person name="Lu M."/>
            <person name="Kyrpides N."/>
            <person name="Mavromatis K."/>
            <person name="Ivanova N."/>
            <person name="Brettin T."/>
            <person name="Detter J.C."/>
            <person name="Han C."/>
            <person name="Larimer F."/>
            <person name="Land M."/>
            <person name="Hauser L."/>
            <person name="Markowitz V."/>
            <person name="Cheng J.-F."/>
            <person name="Hugenholtz P."/>
            <person name="Woyke T."/>
            <person name="Wu D."/>
            <person name="Spring S."/>
            <person name="Schroeder M."/>
            <person name="Brambilla E."/>
            <person name="Klenk H.-P."/>
            <person name="Eisen J.A."/>
        </authorList>
    </citation>
    <scope>NUCLEOTIDE SEQUENCE [LARGE SCALE GENOMIC DNA]</scope>
    <source>
        <strain evidence="6">ATCC 49306 / DSM 6799 / DCB-1</strain>
    </source>
</reference>
<protein>
    <submittedName>
        <fullName evidence="5">HIT family hydrolase, diadenosine tetraphosphate hydrolase</fullName>
    </submittedName>
</protein>
<organism evidence="5 6">
    <name type="scientific">Desulfomonile tiedjei (strain ATCC 49306 / DSM 6799 / DCB-1)</name>
    <dbReference type="NCBI Taxonomy" id="706587"/>
    <lineage>
        <taxon>Bacteria</taxon>
        <taxon>Pseudomonadati</taxon>
        <taxon>Thermodesulfobacteriota</taxon>
        <taxon>Desulfomonilia</taxon>
        <taxon>Desulfomonilales</taxon>
        <taxon>Desulfomonilaceae</taxon>
        <taxon>Desulfomonile</taxon>
    </lineage>
</organism>
<sequence length="141" mass="15540">MRSDKNCIFCRIVAGEIPSTKVFEDDSVLAFMDISPLTPGHLLVVPKEHFETIADMDPQLFGRLASTVCILAKATNRSLKPDGLNILQLNGKAGNQVVPHVHMHLVPRWNEDGLTICAWEPVPGDKNEISQNASKIKDALQ</sequence>
<dbReference type="eggNOG" id="COG0537">
    <property type="taxonomic scope" value="Bacteria"/>
</dbReference>
<dbReference type="InterPro" id="IPR001310">
    <property type="entry name" value="Histidine_triad_HIT"/>
</dbReference>
<dbReference type="InterPro" id="IPR039384">
    <property type="entry name" value="HINT"/>
</dbReference>
<feature type="domain" description="HIT" evidence="4">
    <location>
        <begin position="8"/>
        <end position="115"/>
    </location>
</feature>
<evidence type="ECO:0000256" key="1">
    <source>
        <dbReference type="PIRSR" id="PIRSR601310-1"/>
    </source>
</evidence>